<evidence type="ECO:0000313" key="1">
    <source>
        <dbReference type="EMBL" id="PXF61252.1"/>
    </source>
</evidence>
<organism evidence="1 2">
    <name type="scientific">Candidatus Methanogaster sp</name>
    <dbReference type="NCBI Taxonomy" id="3386292"/>
    <lineage>
        <taxon>Archaea</taxon>
        <taxon>Methanobacteriati</taxon>
        <taxon>Methanobacteriota</taxon>
        <taxon>Stenosarchaea group</taxon>
        <taxon>Methanomicrobia</taxon>
        <taxon>Methanosarcinales</taxon>
        <taxon>ANME-2 cluster</taxon>
        <taxon>Candidatus Methanogasteraceae</taxon>
        <taxon>Candidatus Methanogaster</taxon>
    </lineage>
</organism>
<evidence type="ECO:0000313" key="2">
    <source>
        <dbReference type="Proteomes" id="UP000248329"/>
    </source>
</evidence>
<comment type="caution">
    <text evidence="1">The sequence shown here is derived from an EMBL/GenBank/DDBJ whole genome shotgun (WGS) entry which is preliminary data.</text>
</comment>
<protein>
    <submittedName>
        <fullName evidence="1">Thermosome subunit</fullName>
    </submittedName>
</protein>
<name>A0AC61L4U2_9EURY</name>
<dbReference type="EMBL" id="PQXF01000006">
    <property type="protein sequence ID" value="PXF61252.1"/>
    <property type="molecule type" value="Genomic_DNA"/>
</dbReference>
<gene>
    <name evidence="1" type="ORF">C4B59_04685</name>
</gene>
<accession>A0AC61L4U2</accession>
<reference evidence="1" key="1">
    <citation type="submission" date="2018-01" db="EMBL/GenBank/DDBJ databases">
        <authorList>
            <person name="Krukenberg V."/>
        </authorList>
    </citation>
    <scope>NUCLEOTIDE SEQUENCE</scope>
    <source>
        <strain evidence="1">E20ANME2</strain>
    </source>
</reference>
<dbReference type="Proteomes" id="UP000248329">
    <property type="component" value="Unassembled WGS sequence"/>
</dbReference>
<sequence length="543" mass="57738">MAGQITQPIIVVDPSKEHVRGKDALQMNITAAMAVSNMVKSTFGPSGMDKMLVDVAGDVTITNDGETILRKIAVEHPSAKTIVAVANTQEKEVGDGTTASVMFAGELLRRAGGLLERGIHPTTVIAGYKLAEQKSQEILGELAIDVAEDDADLLQSIAATAMVGKAIACDDLAPICVRAIQLIKNGDIDVFNNVRIQQSVGKSIEDAELITGVVIDKRRSHDAMPKRVKDAHIALLTSGIQFRRFAKAPGGKTNENVKVTSADQLEEMYAGEESAIKSDVDSLYNIGVNAVFCTQSITESAQTYLVKRGIFGVARVNDNDLEAISRATGATILSNIVDVEEIDLGTAGIVEEKGSEDEELIYIKDCPNPKTVSIVVHGGTEHVLDTVEGALGDALRVVADVVKTNTVVAGGGACETELSLRLKEYARTIGGKEQLAVDAFADALETIPHTLAENAGLDSTDMMAMLKAKHIAGSTASGIDVYNGDVIDMYENGVIEPLQVKTQSLKSATDATVMILKVDDVLASERKELTPAPGQAPHDYDRF</sequence>
<proteinExistence type="predicted"/>